<dbReference type="Pfam" id="PF01022">
    <property type="entry name" value="HTH_5"/>
    <property type="match status" value="1"/>
</dbReference>
<sequence length="106" mass="11760">MNVTAVADRRYVSASELFRTLSAPVRLAIIDHLTKGPAAVHALVTATGESQPLVSQHLRLLRAMRLIQVETQGRERIYSLTDEHVAHIVSDAIRHTQEDNQEEAPA</sequence>
<accession>A0A4V2M896</accession>
<gene>
    <name evidence="5" type="ORF">E0H75_10590</name>
</gene>
<name>A0A4V2M896_9ACTN</name>
<dbReference type="PANTHER" id="PTHR43132">
    <property type="entry name" value="ARSENICAL RESISTANCE OPERON REPRESSOR ARSR-RELATED"/>
    <property type="match status" value="1"/>
</dbReference>
<dbReference type="NCBIfam" id="NF033788">
    <property type="entry name" value="HTH_metalloreg"/>
    <property type="match status" value="1"/>
</dbReference>
<comment type="caution">
    <text evidence="5">The sequence shown here is derived from an EMBL/GenBank/DDBJ whole genome shotgun (WGS) entry which is preliminary data.</text>
</comment>
<dbReference type="GO" id="GO:0003700">
    <property type="term" value="F:DNA-binding transcription factor activity"/>
    <property type="evidence" value="ECO:0007669"/>
    <property type="project" value="InterPro"/>
</dbReference>
<dbReference type="SMART" id="SM00418">
    <property type="entry name" value="HTH_ARSR"/>
    <property type="match status" value="1"/>
</dbReference>
<dbReference type="PANTHER" id="PTHR43132:SF6">
    <property type="entry name" value="HTH-TYPE TRANSCRIPTIONAL REPRESSOR CZRA"/>
    <property type="match status" value="1"/>
</dbReference>
<evidence type="ECO:0000256" key="1">
    <source>
        <dbReference type="ARBA" id="ARBA00023015"/>
    </source>
</evidence>
<dbReference type="InterPro" id="IPR051011">
    <property type="entry name" value="Metal_resp_trans_reg"/>
</dbReference>
<protein>
    <submittedName>
        <fullName evidence="5">ArsR family transcriptional regulator</fullName>
    </submittedName>
</protein>
<dbReference type="CDD" id="cd00090">
    <property type="entry name" value="HTH_ARSR"/>
    <property type="match status" value="1"/>
</dbReference>
<feature type="domain" description="HTH arsR-type" evidence="4">
    <location>
        <begin position="6"/>
        <end position="100"/>
    </location>
</feature>
<reference evidence="5 6" key="1">
    <citation type="submission" date="2019-02" db="EMBL/GenBank/DDBJ databases">
        <title>Kribbella capetownensis sp. nov. and Kribbella speibonae sp. nov., isolated from soil.</title>
        <authorList>
            <person name="Curtis S.M."/>
            <person name="Norton I."/>
            <person name="Everest G.J."/>
            <person name="Meyers P.R."/>
        </authorList>
    </citation>
    <scope>NUCLEOTIDE SEQUENCE [LARGE SCALE GENOMIC DNA]</scope>
    <source>
        <strain evidence="5 6">YM53</strain>
    </source>
</reference>
<dbReference type="InterPro" id="IPR001845">
    <property type="entry name" value="HTH_ArsR_DNA-bd_dom"/>
</dbReference>
<evidence type="ECO:0000313" key="6">
    <source>
        <dbReference type="Proteomes" id="UP000293342"/>
    </source>
</evidence>
<proteinExistence type="predicted"/>
<keyword evidence="3" id="KW-0804">Transcription</keyword>
<evidence type="ECO:0000256" key="3">
    <source>
        <dbReference type="ARBA" id="ARBA00023163"/>
    </source>
</evidence>
<dbReference type="InterPro" id="IPR036390">
    <property type="entry name" value="WH_DNA-bd_sf"/>
</dbReference>
<dbReference type="PROSITE" id="PS50987">
    <property type="entry name" value="HTH_ARSR_2"/>
    <property type="match status" value="1"/>
</dbReference>
<evidence type="ECO:0000313" key="5">
    <source>
        <dbReference type="EMBL" id="TCC50642.1"/>
    </source>
</evidence>
<keyword evidence="1" id="KW-0805">Transcription regulation</keyword>
<dbReference type="InterPro" id="IPR011991">
    <property type="entry name" value="ArsR-like_HTH"/>
</dbReference>
<dbReference type="Proteomes" id="UP000293342">
    <property type="component" value="Unassembled WGS sequence"/>
</dbReference>
<dbReference type="Gene3D" id="1.10.10.10">
    <property type="entry name" value="Winged helix-like DNA-binding domain superfamily/Winged helix DNA-binding domain"/>
    <property type="match status" value="1"/>
</dbReference>
<dbReference type="SUPFAM" id="SSF46785">
    <property type="entry name" value="Winged helix' DNA-binding domain"/>
    <property type="match status" value="1"/>
</dbReference>
<evidence type="ECO:0000259" key="4">
    <source>
        <dbReference type="PROSITE" id="PS50987"/>
    </source>
</evidence>
<dbReference type="AlphaFoldDB" id="A0A4V2M896"/>
<evidence type="ECO:0000256" key="2">
    <source>
        <dbReference type="ARBA" id="ARBA00023125"/>
    </source>
</evidence>
<dbReference type="GO" id="GO:0003677">
    <property type="term" value="F:DNA binding"/>
    <property type="evidence" value="ECO:0007669"/>
    <property type="project" value="UniProtKB-KW"/>
</dbReference>
<dbReference type="PRINTS" id="PR00778">
    <property type="entry name" value="HTHARSR"/>
</dbReference>
<dbReference type="InterPro" id="IPR036388">
    <property type="entry name" value="WH-like_DNA-bd_sf"/>
</dbReference>
<keyword evidence="2" id="KW-0238">DNA-binding</keyword>
<dbReference type="EMBL" id="SJKD01000002">
    <property type="protein sequence ID" value="TCC50642.1"/>
    <property type="molecule type" value="Genomic_DNA"/>
</dbReference>
<keyword evidence="6" id="KW-1185">Reference proteome</keyword>
<dbReference type="OrthoDB" id="3268605at2"/>
<organism evidence="5 6">
    <name type="scientific">Kribbella capetownensis</name>
    <dbReference type="NCBI Taxonomy" id="1572659"/>
    <lineage>
        <taxon>Bacteria</taxon>
        <taxon>Bacillati</taxon>
        <taxon>Actinomycetota</taxon>
        <taxon>Actinomycetes</taxon>
        <taxon>Propionibacteriales</taxon>
        <taxon>Kribbellaceae</taxon>
        <taxon>Kribbella</taxon>
    </lineage>
</organism>